<reference evidence="10" key="1">
    <citation type="submission" date="2017-08" db="EMBL/GenBank/DDBJ databases">
        <authorList>
            <person name="Imhoff J.F."/>
            <person name="Rahn T."/>
            <person name="Kuenzel S."/>
            <person name="Neulinger S.C."/>
        </authorList>
    </citation>
    <scope>NUCLEOTIDE SEQUENCE</scope>
    <source>
        <strain evidence="10">DSM 11080</strain>
    </source>
</reference>
<evidence type="ECO:0000256" key="5">
    <source>
        <dbReference type="ARBA" id="ARBA00023186"/>
    </source>
</evidence>
<comment type="caution">
    <text evidence="10">The sequence shown here is derived from an EMBL/GenBank/DDBJ whole genome shotgun (WGS) entry which is preliminary data.</text>
</comment>
<keyword evidence="3 8" id="KW-1133">Transmembrane helix</keyword>
<evidence type="ECO:0000313" key="10">
    <source>
        <dbReference type="EMBL" id="MBK1705090.1"/>
    </source>
</evidence>
<organism evidence="10 11">
    <name type="scientific">Halochromatium glycolicum</name>
    <dbReference type="NCBI Taxonomy" id="85075"/>
    <lineage>
        <taxon>Bacteria</taxon>
        <taxon>Pseudomonadati</taxon>
        <taxon>Pseudomonadota</taxon>
        <taxon>Gammaproteobacteria</taxon>
        <taxon>Chromatiales</taxon>
        <taxon>Chromatiaceae</taxon>
        <taxon>Halochromatium</taxon>
    </lineage>
</organism>
<dbReference type="SMART" id="SM00271">
    <property type="entry name" value="DnaJ"/>
    <property type="match status" value="1"/>
</dbReference>
<comment type="subcellular location">
    <subcellularLocation>
        <location evidence="1">Membrane</location>
        <topology evidence="1">Single-pass membrane protein</topology>
    </subcellularLocation>
</comment>
<name>A0AAJ0U4F6_9GAMM</name>
<keyword evidence="4 8" id="KW-0472">Membrane</keyword>
<accession>A0AAJ0U4F6</accession>
<feature type="compositionally biased region" description="Gly residues" evidence="7">
    <location>
        <begin position="190"/>
        <end position="210"/>
    </location>
</feature>
<gene>
    <name evidence="10" type="ORF">CKO40_11180</name>
</gene>
<dbReference type="PANTHER" id="PTHR12763">
    <property type="match status" value="1"/>
</dbReference>
<evidence type="ECO:0000259" key="9">
    <source>
        <dbReference type="PROSITE" id="PS50076"/>
    </source>
</evidence>
<evidence type="ECO:0000256" key="8">
    <source>
        <dbReference type="SAM" id="Phobius"/>
    </source>
</evidence>
<comment type="similarity">
    <text evidence="6">Belongs to the TIM14 family.</text>
</comment>
<dbReference type="GO" id="GO:0016020">
    <property type="term" value="C:membrane"/>
    <property type="evidence" value="ECO:0007669"/>
    <property type="project" value="UniProtKB-SubCell"/>
</dbReference>
<feature type="domain" description="J" evidence="9">
    <location>
        <begin position="225"/>
        <end position="276"/>
    </location>
</feature>
<dbReference type="SUPFAM" id="SSF46565">
    <property type="entry name" value="Chaperone J-domain"/>
    <property type="match status" value="1"/>
</dbReference>
<evidence type="ECO:0000256" key="4">
    <source>
        <dbReference type="ARBA" id="ARBA00023136"/>
    </source>
</evidence>
<feature type="transmembrane region" description="Helical" evidence="8">
    <location>
        <begin position="6"/>
        <end position="21"/>
    </location>
</feature>
<dbReference type="Proteomes" id="UP001296776">
    <property type="component" value="Unassembled WGS sequence"/>
</dbReference>
<proteinExistence type="inferred from homology"/>
<dbReference type="InterPro" id="IPR036869">
    <property type="entry name" value="J_dom_sf"/>
</dbReference>
<evidence type="ECO:0000256" key="3">
    <source>
        <dbReference type="ARBA" id="ARBA00022989"/>
    </source>
</evidence>
<dbReference type="InterPro" id="IPR001623">
    <property type="entry name" value="DnaJ_domain"/>
</dbReference>
<dbReference type="PANTHER" id="PTHR12763:SF28">
    <property type="entry name" value="GEO10507P1-RELATED"/>
    <property type="match status" value="1"/>
</dbReference>
<keyword evidence="2 8" id="KW-0812">Transmembrane</keyword>
<dbReference type="FunFam" id="1.10.287.110:FF:000001">
    <property type="entry name" value="Import inner membrane translocase subunit tim14"/>
    <property type="match status" value="1"/>
</dbReference>
<keyword evidence="5" id="KW-0143">Chaperone</keyword>
<evidence type="ECO:0000313" key="11">
    <source>
        <dbReference type="Proteomes" id="UP001296776"/>
    </source>
</evidence>
<dbReference type="EMBL" id="NRSJ01000018">
    <property type="protein sequence ID" value="MBK1705090.1"/>
    <property type="molecule type" value="Genomic_DNA"/>
</dbReference>
<dbReference type="RefSeq" id="WP_200346300.1">
    <property type="nucleotide sequence ID" value="NZ_NRSJ01000018.1"/>
</dbReference>
<keyword evidence="11" id="KW-1185">Reference proteome</keyword>
<protein>
    <submittedName>
        <fullName evidence="10">Molecular chaperone DnaJ</fullName>
    </submittedName>
</protein>
<dbReference type="AlphaFoldDB" id="A0AAJ0U4F6"/>
<evidence type="ECO:0000256" key="1">
    <source>
        <dbReference type="ARBA" id="ARBA00004167"/>
    </source>
</evidence>
<reference evidence="10" key="2">
    <citation type="journal article" date="2020" name="Microorganisms">
        <title>Osmotic Adaptation and Compatible Solute Biosynthesis of Phototrophic Bacteria as Revealed from Genome Analyses.</title>
        <authorList>
            <person name="Imhoff J.F."/>
            <person name="Rahn T."/>
            <person name="Kunzel S."/>
            <person name="Keller A."/>
            <person name="Neulinger S.C."/>
        </authorList>
    </citation>
    <scope>NUCLEOTIDE SEQUENCE</scope>
    <source>
        <strain evidence="10">DSM 11080</strain>
    </source>
</reference>
<evidence type="ECO:0000256" key="2">
    <source>
        <dbReference type="ARBA" id="ARBA00022692"/>
    </source>
</evidence>
<dbReference type="CDD" id="cd06257">
    <property type="entry name" value="DnaJ"/>
    <property type="match status" value="1"/>
</dbReference>
<evidence type="ECO:0000256" key="6">
    <source>
        <dbReference type="ARBA" id="ARBA00038105"/>
    </source>
</evidence>
<evidence type="ECO:0000256" key="7">
    <source>
        <dbReference type="SAM" id="MobiDB-lite"/>
    </source>
</evidence>
<dbReference type="Gene3D" id="1.10.287.110">
    <property type="entry name" value="DnaJ domain"/>
    <property type="match status" value="1"/>
</dbReference>
<dbReference type="PROSITE" id="PS50076">
    <property type="entry name" value="DNAJ_2"/>
    <property type="match status" value="1"/>
</dbReference>
<sequence length="276" mass="29335">MGRLLVLLIIVGGLIGFLYWFSRTPAPQVARVLRRVALWGGIGLLLLATLSGRLNPIFAAVAAAIPVGIRILNLLHMLPMLQRVLQSLGLGGLAASIPGGGLSGGSGGRRSAIRTRYLAMSLDHASGAMDGEVREGPFQGQRLSELELEQLLRMLELYQDSDEQSAAVLTAYLEREHPAWREQASQGTGDWSGDGQRGAGARSGGGGDAGQRGAERARATMTRDDALAILGLEAGVDPDQIRAAHRRLMQKLHPDRGGSDYLAAQINAAKHLLLGE</sequence>
<feature type="region of interest" description="Disordered" evidence="7">
    <location>
        <begin position="180"/>
        <end position="218"/>
    </location>
</feature>